<comment type="similarity">
    <text evidence="2 14">Belongs to the ATPase protein 8 family.</text>
</comment>
<evidence type="ECO:0000256" key="3">
    <source>
        <dbReference type="ARBA" id="ARBA00022448"/>
    </source>
</evidence>
<dbReference type="GO" id="GO:0031966">
    <property type="term" value="C:mitochondrial membrane"/>
    <property type="evidence" value="ECO:0007669"/>
    <property type="project" value="UniProtKB-SubCell"/>
</dbReference>
<dbReference type="InterPro" id="IPR050635">
    <property type="entry name" value="ATPase_protein_8"/>
</dbReference>
<evidence type="ECO:0000256" key="2">
    <source>
        <dbReference type="ARBA" id="ARBA00008892"/>
    </source>
</evidence>
<dbReference type="GO" id="GO:0015986">
    <property type="term" value="P:proton motive force-driven ATP synthesis"/>
    <property type="evidence" value="ECO:0007669"/>
    <property type="project" value="InterPro"/>
</dbReference>
<dbReference type="EMBL" id="KJ854548">
    <property type="protein sequence ID" value="AII71769.1"/>
    <property type="molecule type" value="Genomic_DNA"/>
</dbReference>
<name>A0A0U1WRM1_CHAPF</name>
<evidence type="ECO:0000256" key="12">
    <source>
        <dbReference type="ARBA" id="ARBA00053067"/>
    </source>
</evidence>
<feature type="transmembrane region" description="Helical" evidence="15">
    <location>
        <begin position="6"/>
        <end position="24"/>
    </location>
</feature>
<keyword evidence="5 14" id="KW-0812">Transmembrane</keyword>
<dbReference type="EMBL" id="KJ854547">
    <property type="protein sequence ID" value="AII71767.1"/>
    <property type="molecule type" value="Genomic_DNA"/>
</dbReference>
<dbReference type="GO" id="GO:0045259">
    <property type="term" value="C:proton-transporting ATP synthase complex"/>
    <property type="evidence" value="ECO:0007669"/>
    <property type="project" value="UniProtKB-KW"/>
</dbReference>
<dbReference type="Pfam" id="PF00895">
    <property type="entry name" value="ATP-synt_8"/>
    <property type="match status" value="1"/>
</dbReference>
<dbReference type="EMBL" id="KJ854550">
    <property type="protein sequence ID" value="AII71773.1"/>
    <property type="molecule type" value="Genomic_DNA"/>
</dbReference>
<keyword evidence="10 15" id="KW-0472">Membrane</keyword>
<dbReference type="PANTHER" id="PTHR39937:SF1">
    <property type="entry name" value="ATP SYNTHASE PROTEIN 8"/>
    <property type="match status" value="1"/>
</dbReference>
<keyword evidence="3 14" id="KW-0813">Transport</keyword>
<evidence type="ECO:0000256" key="1">
    <source>
        <dbReference type="ARBA" id="ARBA00004304"/>
    </source>
</evidence>
<dbReference type="EMBL" id="KJ854543">
    <property type="protein sequence ID" value="AII71759.1"/>
    <property type="molecule type" value="Genomic_DNA"/>
</dbReference>
<reference evidence="16" key="1">
    <citation type="submission" date="2014-04" db="EMBL/GenBank/DDBJ databases">
        <title>Population genetics of Channa puncta.</title>
        <authorList>
            <person name="Singh M."/>
            <person name="Baisvar V.S."/>
            <person name="Kumar R."/>
            <person name="Verma R."/>
            <person name="Kushwaha B."/>
            <person name="Singh A.K."/>
            <person name="Nagpure N.S."/>
        </authorList>
    </citation>
    <scope>NUCLEOTIDE SEQUENCE</scope>
    <source>
        <tissue evidence="16">Muscle</tissue>
    </source>
</reference>
<dbReference type="EMBL" id="KJ854549">
    <property type="protein sequence ID" value="AII71771.1"/>
    <property type="molecule type" value="Genomic_DNA"/>
</dbReference>
<dbReference type="EMBL" id="KJ854545">
    <property type="protein sequence ID" value="AII71763.1"/>
    <property type="molecule type" value="Genomic_DNA"/>
</dbReference>
<keyword evidence="4 14" id="KW-0138">CF(0)</keyword>
<accession>A0A0U1WRM1</accession>
<comment type="subunit">
    <text evidence="13">Component of the ATP synthase complex composed at least of ATP5F1A/subunit alpha, ATP5F1B/subunit beta, ATP5MC1/subunit c (homooctomer), MT-ATP6/subunit a, MT-ATP8/subunit 8, ATP5ME/subunit e, ATP5MF/subunit f, ATP5MG/subunit g, ATP5MK/subunit k, ATP5MJ/subunit j, ATP5F1C/subunit gamma, ATP5F1D/subunit delta, ATP5F1E/subunit epsilon, ATP5PF/subunit F6, ATP5PB/subunit b, ATP5PD/subunit d, ATP5PO/subunit OSCP. ATP synthase complex consists of a soluble F(1) head domain (subunits alpha(3) and beta(3)) - the catalytic core - and a membrane F(0) domain - the membrane proton channel (subunits c, a, 8, e, f, g, k and j). These two domains are linked by a central stalk (subunits gamma, delta, and epsilon) rotating inside the F1 region and a stationary peripheral stalk (subunits F6, b, d, and OSCP).</text>
</comment>
<comment type="function">
    <text evidence="12">Subunit 8, of the mitochondrial membrane ATP synthase complex (F(1)F(0) ATP synthase or Complex V) that produces ATP from ADP in the presence of a proton gradient across the membrane which is generated by electron transport complexes of the respiratory chain. ATP synthase complex consist of a soluble F(1) head domain - the catalytic core - and a membrane F(1) domain - the membrane proton channel. These two domains are linked by a central stalk rotating inside the F(1) region and a stationary peripheral stalk. During catalysis, ATP synthesis in the catalytic domain of F(1) is coupled via a rotary mechanism of the central stalk subunits to proton translocation. In vivo, can only synthesize ATP although its ATP hydrolase activity can be activated artificially in vitro. Part of the complex F(0) domain.</text>
</comment>
<dbReference type="GO" id="GO:0015078">
    <property type="term" value="F:proton transmembrane transporter activity"/>
    <property type="evidence" value="ECO:0007669"/>
    <property type="project" value="InterPro"/>
</dbReference>
<dbReference type="PANTHER" id="PTHR39937">
    <property type="entry name" value="ATP SYNTHASE PROTEIN 8"/>
    <property type="match status" value="1"/>
</dbReference>
<protein>
    <recommendedName>
        <fullName evidence="14">ATP synthase complex subunit 8</fullName>
    </recommendedName>
</protein>
<dbReference type="EMBL" id="KJ854544">
    <property type="protein sequence ID" value="AII71761.1"/>
    <property type="molecule type" value="Genomic_DNA"/>
</dbReference>
<organism evidence="16">
    <name type="scientific">Channa punctata</name>
    <name type="common">Spotted snakehead</name>
    <name type="synonym">Ophicephalus punctatus</name>
    <dbReference type="NCBI Taxonomy" id="304456"/>
    <lineage>
        <taxon>Eukaryota</taxon>
        <taxon>Metazoa</taxon>
        <taxon>Chordata</taxon>
        <taxon>Craniata</taxon>
        <taxon>Vertebrata</taxon>
        <taxon>Euteleostomi</taxon>
        <taxon>Actinopterygii</taxon>
        <taxon>Neopterygii</taxon>
        <taxon>Teleostei</taxon>
        <taxon>Neoteleostei</taxon>
        <taxon>Acanthomorphata</taxon>
        <taxon>Anabantaria</taxon>
        <taxon>Anabantiformes</taxon>
        <taxon>Channoidei</taxon>
        <taxon>Channidae</taxon>
        <taxon>Channa</taxon>
    </lineage>
</organism>
<dbReference type="EMBL" id="KJ854552">
    <property type="protein sequence ID" value="AII71777.1"/>
    <property type="molecule type" value="Genomic_DNA"/>
</dbReference>
<evidence type="ECO:0000256" key="8">
    <source>
        <dbReference type="ARBA" id="ARBA00023065"/>
    </source>
</evidence>
<keyword evidence="6 14" id="KW-0375">Hydrogen ion transport</keyword>
<keyword evidence="7 15" id="KW-1133">Transmembrane helix</keyword>
<evidence type="ECO:0000256" key="5">
    <source>
        <dbReference type="ARBA" id="ARBA00022692"/>
    </source>
</evidence>
<keyword evidence="11" id="KW-0066">ATP synthesis</keyword>
<dbReference type="EMBL" id="KJ854540">
    <property type="protein sequence ID" value="AII71753.1"/>
    <property type="molecule type" value="Genomic_DNA"/>
</dbReference>
<evidence type="ECO:0000256" key="15">
    <source>
        <dbReference type="SAM" id="Phobius"/>
    </source>
</evidence>
<dbReference type="EMBL" id="KJ854538">
    <property type="protein sequence ID" value="AII71749.1"/>
    <property type="molecule type" value="Genomic_DNA"/>
</dbReference>
<evidence type="ECO:0000256" key="10">
    <source>
        <dbReference type="ARBA" id="ARBA00023136"/>
    </source>
</evidence>
<dbReference type="EMBL" id="KJ854534">
    <property type="protein sequence ID" value="AII71741.1"/>
    <property type="molecule type" value="Genomic_DNA"/>
</dbReference>
<keyword evidence="9 14" id="KW-0496">Mitochondrion</keyword>
<evidence type="ECO:0000256" key="9">
    <source>
        <dbReference type="ARBA" id="ARBA00023128"/>
    </source>
</evidence>
<dbReference type="EMBL" id="KJ854541">
    <property type="protein sequence ID" value="AII71755.1"/>
    <property type="molecule type" value="Genomic_DNA"/>
</dbReference>
<dbReference type="EMBL" id="KJ854546">
    <property type="protein sequence ID" value="AII71765.1"/>
    <property type="molecule type" value="Genomic_DNA"/>
</dbReference>
<dbReference type="EMBL" id="KJ854551">
    <property type="protein sequence ID" value="AII71775.1"/>
    <property type="molecule type" value="Genomic_DNA"/>
</dbReference>
<comment type="subcellular location">
    <subcellularLocation>
        <location evidence="1 14">Mitochondrion membrane</location>
        <topology evidence="1 14">Single-pass membrane protein</topology>
    </subcellularLocation>
</comment>
<evidence type="ECO:0000256" key="11">
    <source>
        <dbReference type="ARBA" id="ARBA00023310"/>
    </source>
</evidence>
<evidence type="ECO:0000256" key="6">
    <source>
        <dbReference type="ARBA" id="ARBA00022781"/>
    </source>
</evidence>
<evidence type="ECO:0000256" key="13">
    <source>
        <dbReference type="ARBA" id="ARBA00064647"/>
    </source>
</evidence>
<evidence type="ECO:0000256" key="14">
    <source>
        <dbReference type="RuleBase" id="RU003661"/>
    </source>
</evidence>
<evidence type="ECO:0000256" key="7">
    <source>
        <dbReference type="ARBA" id="ARBA00022989"/>
    </source>
</evidence>
<sequence>MPQLNPAPWLAILLFSWFIFLAIIPQKISVYLFPNNPAPQSTRTTDMTPWNWPWQ</sequence>
<dbReference type="EMBL" id="KJ854537">
    <property type="protein sequence ID" value="AII71747.1"/>
    <property type="molecule type" value="Genomic_DNA"/>
</dbReference>
<geneLocation type="mitochondrion" evidence="16"/>
<dbReference type="EMBL" id="KJ854542">
    <property type="protein sequence ID" value="AII71757.1"/>
    <property type="molecule type" value="Genomic_DNA"/>
</dbReference>
<dbReference type="AlphaFoldDB" id="A0A0U1WRM1"/>
<dbReference type="InterPro" id="IPR001421">
    <property type="entry name" value="ATP8_metazoa"/>
</dbReference>
<keyword evidence="8 14" id="KW-0406">Ion transport</keyword>
<dbReference type="EMBL" id="KJ854536">
    <property type="protein sequence ID" value="AII71745.1"/>
    <property type="molecule type" value="Genomic_DNA"/>
</dbReference>
<dbReference type="EMBL" id="KJ854535">
    <property type="protein sequence ID" value="AII71743.1"/>
    <property type="molecule type" value="Genomic_DNA"/>
</dbReference>
<proteinExistence type="inferred from homology"/>
<dbReference type="EMBL" id="KJ854539">
    <property type="protein sequence ID" value="AII71751.1"/>
    <property type="molecule type" value="Genomic_DNA"/>
</dbReference>
<evidence type="ECO:0000256" key="4">
    <source>
        <dbReference type="ARBA" id="ARBA00022547"/>
    </source>
</evidence>
<evidence type="ECO:0000313" key="16">
    <source>
        <dbReference type="EMBL" id="AII71767.1"/>
    </source>
</evidence>